<dbReference type="STRING" id="190721.ACS15_3943"/>
<reference evidence="3" key="1">
    <citation type="submission" date="2016-06" db="EMBL/GenBank/DDBJ databases">
        <authorList>
            <person name="Xu Y."/>
            <person name="Nagy A."/>
            <person name="Yan X."/>
            <person name="Kim S.W."/>
            <person name="Haley B."/>
            <person name="Liu N.T."/>
            <person name="Nou X."/>
        </authorList>
    </citation>
    <scope>NUCLEOTIDE SEQUENCE [LARGE SCALE GENOMIC DNA]</scope>
    <source>
        <strain evidence="3">ATCC 49129</strain>
    </source>
</reference>
<gene>
    <name evidence="2" type="ORF">A9Y76_18655</name>
</gene>
<sequence>MGDSLGRCVGCTMLTGGVGRISGSAVGVFCLMQRVPGRSQRGAAVPPSGANRSARQAAKPANDAAAQAAIGHAQHATVSPG</sequence>
<dbReference type="EMBL" id="CP016023">
    <property type="protein sequence ID" value="ANJ74613.1"/>
    <property type="molecule type" value="Genomic_DNA"/>
</dbReference>
<accession>A0A192A2P6</accession>
<evidence type="ECO:0000313" key="3">
    <source>
        <dbReference type="Proteomes" id="UP000078572"/>
    </source>
</evidence>
<evidence type="ECO:0000313" key="2">
    <source>
        <dbReference type="EMBL" id="ANJ74613.1"/>
    </source>
</evidence>
<dbReference type="AlphaFoldDB" id="A0A192A2P6"/>
<organism evidence="2 3">
    <name type="scientific">Ralstonia insidiosa</name>
    <dbReference type="NCBI Taxonomy" id="190721"/>
    <lineage>
        <taxon>Bacteria</taxon>
        <taxon>Pseudomonadati</taxon>
        <taxon>Pseudomonadota</taxon>
        <taxon>Betaproteobacteria</taxon>
        <taxon>Burkholderiales</taxon>
        <taxon>Burkholderiaceae</taxon>
        <taxon>Ralstonia</taxon>
    </lineage>
</organism>
<name>A0A192A2P6_9RALS</name>
<feature type="region of interest" description="Disordered" evidence="1">
    <location>
        <begin position="38"/>
        <end position="81"/>
    </location>
</feature>
<dbReference type="GeneID" id="61528052"/>
<feature type="compositionally biased region" description="Low complexity" evidence="1">
    <location>
        <begin position="54"/>
        <end position="81"/>
    </location>
</feature>
<proteinExistence type="predicted"/>
<evidence type="ECO:0000256" key="1">
    <source>
        <dbReference type="SAM" id="MobiDB-lite"/>
    </source>
</evidence>
<keyword evidence="3" id="KW-1185">Reference proteome</keyword>
<dbReference type="Proteomes" id="UP000078572">
    <property type="component" value="Chromosome 2"/>
</dbReference>
<protein>
    <submittedName>
        <fullName evidence="2">Uncharacterized protein</fullName>
    </submittedName>
</protein>
<dbReference type="RefSeq" id="WP_064806599.1">
    <property type="nucleotide sequence ID" value="NZ_CP016023.1"/>
</dbReference>